<evidence type="ECO:0000313" key="2">
    <source>
        <dbReference type="Proteomes" id="UP001165960"/>
    </source>
</evidence>
<evidence type="ECO:0000313" key="1">
    <source>
        <dbReference type="EMBL" id="KAJ9049554.1"/>
    </source>
</evidence>
<comment type="caution">
    <text evidence="1">The sequence shown here is derived from an EMBL/GenBank/DDBJ whole genome shotgun (WGS) entry which is preliminary data.</text>
</comment>
<proteinExistence type="predicted"/>
<sequence>MKTNRYRHPPQDPSRDEPSNPMEIHTRRIRRQEAELAFKPAYDINSKASIPEQQYQPHEINPKYEL</sequence>
<name>A0ACC2RHN4_9FUNG</name>
<dbReference type="EMBL" id="QTSX02007220">
    <property type="protein sequence ID" value="KAJ9049554.1"/>
    <property type="molecule type" value="Genomic_DNA"/>
</dbReference>
<dbReference type="Proteomes" id="UP001165960">
    <property type="component" value="Unassembled WGS sequence"/>
</dbReference>
<gene>
    <name evidence="1" type="ORF">DSO57_1023240</name>
</gene>
<keyword evidence="2" id="KW-1185">Reference proteome</keyword>
<organism evidence="1 2">
    <name type="scientific">Entomophthora muscae</name>
    <dbReference type="NCBI Taxonomy" id="34485"/>
    <lineage>
        <taxon>Eukaryota</taxon>
        <taxon>Fungi</taxon>
        <taxon>Fungi incertae sedis</taxon>
        <taxon>Zoopagomycota</taxon>
        <taxon>Entomophthoromycotina</taxon>
        <taxon>Entomophthoromycetes</taxon>
        <taxon>Entomophthorales</taxon>
        <taxon>Entomophthoraceae</taxon>
        <taxon>Entomophthora</taxon>
    </lineage>
</organism>
<accession>A0ACC2RHN4</accession>
<reference evidence="1" key="1">
    <citation type="submission" date="2022-04" db="EMBL/GenBank/DDBJ databases">
        <title>Genome of the entomopathogenic fungus Entomophthora muscae.</title>
        <authorList>
            <person name="Elya C."/>
            <person name="Lovett B.R."/>
            <person name="Lee E."/>
            <person name="Macias A.M."/>
            <person name="Hajek A.E."/>
            <person name="De Bivort B.L."/>
            <person name="Kasson M.T."/>
            <person name="De Fine Licht H.H."/>
            <person name="Stajich J.E."/>
        </authorList>
    </citation>
    <scope>NUCLEOTIDE SEQUENCE</scope>
    <source>
        <strain evidence="1">Berkeley</strain>
    </source>
</reference>
<protein>
    <submittedName>
        <fullName evidence="1">Uncharacterized protein</fullName>
    </submittedName>
</protein>